<feature type="compositionally biased region" description="Low complexity" evidence="1">
    <location>
        <begin position="1"/>
        <end position="14"/>
    </location>
</feature>
<comment type="caution">
    <text evidence="2">The sequence shown here is derived from an EMBL/GenBank/DDBJ whole genome shotgun (WGS) entry which is preliminary data.</text>
</comment>
<organism evidence="2">
    <name type="scientific">marine sediment metagenome</name>
    <dbReference type="NCBI Taxonomy" id="412755"/>
    <lineage>
        <taxon>unclassified sequences</taxon>
        <taxon>metagenomes</taxon>
        <taxon>ecological metagenomes</taxon>
    </lineage>
</organism>
<name>A0A0F9F327_9ZZZZ</name>
<sequence>VSSKKASKIQAKAGGKARDATLQAAQETIAEQKRQYDLTRSDMAPWMQAGTDALSQQQEMLFGPQDDPYGEFGGTTMNFAQGDDGTWSIPSNEAYSLLEGPTGGTPSWFDEQAYMDANPDVQAEYDATATGNRKRVWENAQYGELGRPYTPYDHYQDYGRQEGRNLGAGQVDPSVGAPLSPEEEAYMNEFVDPSLHDQFRQTPQAERAKYVQAGGQTAGTPDPYLPSQDYIGTQLPGRDYADFAGPEGRGPLGAGAQIPGRANLPGALGPADLGVTGPEFVDPDTSMEAFQASAPYEAMMFELEQGGRGLNAGRASLGSRYSGAADKEMARYVSGVTNQRYGDFFGQATGAARDRNINEVYGYESDQQRRIQQAALNRRAWSDLSAQEMALYGMDQTVYEQAQRERATQFDASGILYGEQYGAAEGVRERGIQDYTIDYGAAVDEYSMRRGESEDYYGKLTGISGTGMATTSNLAQIGQNTAANIGNVRTQAGVNAGNTALYQGAVKAQGIYDTSSAVQQGITGFTNYLASRPPPPTAAQNLYGDYGDVGNYYTG</sequence>
<feature type="non-terminal residue" evidence="2">
    <location>
        <position position="1"/>
    </location>
</feature>
<evidence type="ECO:0000256" key="1">
    <source>
        <dbReference type="SAM" id="MobiDB-lite"/>
    </source>
</evidence>
<reference evidence="2" key="1">
    <citation type="journal article" date="2015" name="Nature">
        <title>Complex archaea that bridge the gap between prokaryotes and eukaryotes.</title>
        <authorList>
            <person name="Spang A."/>
            <person name="Saw J.H."/>
            <person name="Jorgensen S.L."/>
            <person name="Zaremba-Niedzwiedzka K."/>
            <person name="Martijn J."/>
            <person name="Lind A.E."/>
            <person name="van Eijk R."/>
            <person name="Schleper C."/>
            <person name="Guy L."/>
            <person name="Ettema T.J."/>
        </authorList>
    </citation>
    <scope>NUCLEOTIDE SEQUENCE</scope>
</reference>
<protein>
    <submittedName>
        <fullName evidence="2">Uncharacterized protein</fullName>
    </submittedName>
</protein>
<gene>
    <name evidence="2" type="ORF">LCGC14_2080670</name>
</gene>
<proteinExistence type="predicted"/>
<dbReference type="AlphaFoldDB" id="A0A0F9F327"/>
<evidence type="ECO:0000313" key="2">
    <source>
        <dbReference type="EMBL" id="KKL72861.1"/>
    </source>
</evidence>
<accession>A0A0F9F327</accession>
<dbReference type="EMBL" id="LAZR01025139">
    <property type="protein sequence ID" value="KKL72861.1"/>
    <property type="molecule type" value="Genomic_DNA"/>
</dbReference>
<feature type="region of interest" description="Disordered" evidence="1">
    <location>
        <begin position="1"/>
        <end position="20"/>
    </location>
</feature>